<evidence type="ECO:0000256" key="3">
    <source>
        <dbReference type="ARBA" id="ARBA00009677"/>
    </source>
</evidence>
<sequence>MNLENSLSIASSGLNVIQYGMSTASQNIANAETEGYIKEDTNVETTSLNGIGAGVRAVPDSLSTNIQIQKALYKQNANVSEYNTINNALSPIISMQGSVSADPGETGTLTDQLGNIQSSLIQLTSSEDNYTLQNTVLARANDFAQSVNNIANVIQSQRQNAQNEINNNISSINYNLTSIGNLSSQIMVMKNQGLDTTSLENERFSALSSLSNTLQISWNISSNGDMTISTKDGLTLPTHRSDNSISNKWPLSISLTNLSVDSFYEKNSLTTSIPGIMLQGKDATSHLSGGSLGANITLRDSILPKMQAQLDSLSYTVANRFSSQGMNLFTNSDKNSSNNVNGNEPSSILGFSQNFQVSSIYIQNSSFLSSKYKDVIQNILQNTFSTNTPKAPNINYGSNNISTGYSGEQDILSLATSLTSSQATTANNIQNRLSLSENTQKNLSSTLSKTSGVSIDKEMTNIVTLQNAYSANAKVISMVQSMFTTLMNAIGN</sequence>
<name>A0A4Y6UJ81_9PROT</name>
<dbReference type="GO" id="GO:0005198">
    <property type="term" value="F:structural molecule activity"/>
    <property type="evidence" value="ECO:0007669"/>
    <property type="project" value="UniProtKB-UniRule"/>
</dbReference>
<keyword evidence="5 7" id="KW-0964">Secreted</keyword>
<feature type="domain" description="Flagellar basal-body/hook protein C-terminal" evidence="8">
    <location>
        <begin position="450"/>
        <end position="488"/>
    </location>
</feature>
<dbReference type="EMBL" id="CP038141">
    <property type="protein sequence ID" value="QDH16880.1"/>
    <property type="molecule type" value="Genomic_DNA"/>
</dbReference>
<organism evidence="10 11">
    <name type="scientific">Swingsia samuiensis</name>
    <dbReference type="NCBI Taxonomy" id="1293412"/>
    <lineage>
        <taxon>Bacteria</taxon>
        <taxon>Pseudomonadati</taxon>
        <taxon>Pseudomonadota</taxon>
        <taxon>Alphaproteobacteria</taxon>
        <taxon>Acetobacterales</taxon>
        <taxon>Acetobacteraceae</taxon>
        <taxon>Swingsia</taxon>
    </lineage>
</organism>
<evidence type="ECO:0000256" key="6">
    <source>
        <dbReference type="ARBA" id="ARBA00023143"/>
    </source>
</evidence>
<accession>A0A4Y6UJ81</accession>
<dbReference type="GO" id="GO:0044780">
    <property type="term" value="P:bacterial-type flagellum assembly"/>
    <property type="evidence" value="ECO:0007669"/>
    <property type="project" value="InterPro"/>
</dbReference>
<dbReference type="OrthoDB" id="7181295at2"/>
<dbReference type="PANTHER" id="PTHR30033">
    <property type="entry name" value="FLAGELLAR HOOK-ASSOCIATED PROTEIN 1"/>
    <property type="match status" value="1"/>
</dbReference>
<evidence type="ECO:0000256" key="2">
    <source>
        <dbReference type="ARBA" id="ARBA00004613"/>
    </source>
</evidence>
<dbReference type="InterPro" id="IPR053927">
    <property type="entry name" value="FlgK_helical"/>
</dbReference>
<protein>
    <recommendedName>
        <fullName evidence="4 7">Flagellar hook-associated protein 1</fullName>
        <shortName evidence="7">HAP1</shortName>
    </recommendedName>
</protein>
<dbReference type="PRINTS" id="PR01005">
    <property type="entry name" value="FLGHOOKAP1"/>
</dbReference>
<dbReference type="PANTHER" id="PTHR30033:SF2">
    <property type="entry name" value="FLAGELLAR HOOK PROTEIN"/>
    <property type="match status" value="1"/>
</dbReference>
<reference evidence="10 11" key="1">
    <citation type="submission" date="2019-03" db="EMBL/GenBank/DDBJ databases">
        <title>The complete genome sequence of Swingsia samuiensis NBRC107927(T).</title>
        <authorList>
            <person name="Chua K.-O."/>
            <person name="Chan K.-G."/>
            <person name="See-Too W.-S."/>
        </authorList>
    </citation>
    <scope>NUCLEOTIDE SEQUENCE [LARGE SCALE GENOMIC DNA]</scope>
    <source>
        <strain evidence="10 11">AH83</strain>
    </source>
</reference>
<evidence type="ECO:0000313" key="10">
    <source>
        <dbReference type="EMBL" id="QDH16880.1"/>
    </source>
</evidence>
<evidence type="ECO:0000256" key="4">
    <source>
        <dbReference type="ARBA" id="ARBA00016244"/>
    </source>
</evidence>
<keyword evidence="10" id="KW-0282">Flagellum</keyword>
<evidence type="ECO:0000256" key="7">
    <source>
        <dbReference type="RuleBase" id="RU362065"/>
    </source>
</evidence>
<dbReference type="KEGG" id="ssam:E3D00_04360"/>
<dbReference type="InterPro" id="IPR002371">
    <property type="entry name" value="FlgK"/>
</dbReference>
<dbReference type="InterPro" id="IPR010930">
    <property type="entry name" value="Flg_bb/hook_C_dom"/>
</dbReference>
<evidence type="ECO:0000259" key="9">
    <source>
        <dbReference type="Pfam" id="PF22638"/>
    </source>
</evidence>
<dbReference type="Pfam" id="PF22638">
    <property type="entry name" value="FlgK_D1"/>
    <property type="match status" value="1"/>
</dbReference>
<keyword evidence="11" id="KW-1185">Reference proteome</keyword>
<gene>
    <name evidence="7 10" type="primary">flgK</name>
    <name evidence="10" type="ORF">E3D00_04360</name>
</gene>
<dbReference type="AlphaFoldDB" id="A0A4Y6UJ81"/>
<dbReference type="NCBIfam" id="TIGR02492">
    <property type="entry name" value="flgK_ends"/>
    <property type="match status" value="1"/>
</dbReference>
<dbReference type="Proteomes" id="UP000316313">
    <property type="component" value="Chromosome"/>
</dbReference>
<evidence type="ECO:0000313" key="11">
    <source>
        <dbReference type="Proteomes" id="UP000316313"/>
    </source>
</evidence>
<dbReference type="RefSeq" id="WP_141460275.1">
    <property type="nucleotide sequence ID" value="NZ_CP038141.1"/>
</dbReference>
<proteinExistence type="inferred from homology"/>
<keyword evidence="6 7" id="KW-0975">Bacterial flagellum</keyword>
<keyword evidence="10" id="KW-0966">Cell projection</keyword>
<dbReference type="GO" id="GO:0009424">
    <property type="term" value="C:bacterial-type flagellum hook"/>
    <property type="evidence" value="ECO:0007669"/>
    <property type="project" value="UniProtKB-UniRule"/>
</dbReference>
<feature type="domain" description="Flagellar hook-associated protein FlgK helical" evidence="9">
    <location>
        <begin position="106"/>
        <end position="324"/>
    </location>
</feature>
<dbReference type="SUPFAM" id="SSF64518">
    <property type="entry name" value="Phase 1 flagellin"/>
    <property type="match status" value="1"/>
</dbReference>
<evidence type="ECO:0000259" key="8">
    <source>
        <dbReference type="Pfam" id="PF06429"/>
    </source>
</evidence>
<comment type="subcellular location">
    <subcellularLocation>
        <location evidence="1 7">Bacterial flagellum</location>
    </subcellularLocation>
    <subcellularLocation>
        <location evidence="2 7">Secreted</location>
    </subcellularLocation>
</comment>
<dbReference type="Pfam" id="PF06429">
    <property type="entry name" value="Flg_bbr_C"/>
    <property type="match status" value="1"/>
</dbReference>
<evidence type="ECO:0000256" key="1">
    <source>
        <dbReference type="ARBA" id="ARBA00004365"/>
    </source>
</evidence>
<keyword evidence="10" id="KW-0969">Cilium</keyword>
<evidence type="ECO:0000256" key="5">
    <source>
        <dbReference type="ARBA" id="ARBA00022525"/>
    </source>
</evidence>
<dbReference type="GO" id="GO:0005576">
    <property type="term" value="C:extracellular region"/>
    <property type="evidence" value="ECO:0007669"/>
    <property type="project" value="UniProtKB-SubCell"/>
</dbReference>
<comment type="similarity">
    <text evidence="3 7">Belongs to the flagella basal body rod proteins family.</text>
</comment>